<dbReference type="GO" id="GO:0005634">
    <property type="term" value="C:nucleus"/>
    <property type="evidence" value="ECO:0000318"/>
    <property type="project" value="GO_Central"/>
</dbReference>
<evidence type="ECO:0000259" key="3">
    <source>
        <dbReference type="SMART" id="SM00479"/>
    </source>
</evidence>
<dbReference type="EMBL" id="GL871580">
    <property type="protein sequence ID" value="EGC28635.1"/>
    <property type="molecule type" value="Genomic_DNA"/>
</dbReference>
<accession>F1A595</accession>
<dbReference type="Gene3D" id="3.30.420.10">
    <property type="entry name" value="Ribonuclease H-like superfamily/Ribonuclease H"/>
    <property type="match status" value="1"/>
</dbReference>
<feature type="domain" description="Exonuclease" evidence="3">
    <location>
        <begin position="116"/>
        <end position="277"/>
    </location>
</feature>
<dbReference type="Proteomes" id="UP000001064">
    <property type="component" value="Unassembled WGS sequence"/>
</dbReference>
<evidence type="ECO:0000256" key="1">
    <source>
        <dbReference type="ARBA" id="ARBA00022722"/>
    </source>
</evidence>
<dbReference type="AlphaFoldDB" id="F1A595"/>
<dbReference type="GO" id="GO:0003676">
    <property type="term" value="F:nucleic acid binding"/>
    <property type="evidence" value="ECO:0007669"/>
    <property type="project" value="InterPro"/>
</dbReference>
<gene>
    <name evidence="4" type="ORF">DICPUDRAFT_159911</name>
</gene>
<dbReference type="OrthoDB" id="20404at2759"/>
<organism evidence="4 5">
    <name type="scientific">Dictyostelium purpureum</name>
    <name type="common">Slime mold</name>
    <dbReference type="NCBI Taxonomy" id="5786"/>
    <lineage>
        <taxon>Eukaryota</taxon>
        <taxon>Amoebozoa</taxon>
        <taxon>Evosea</taxon>
        <taxon>Eumycetozoa</taxon>
        <taxon>Dictyostelia</taxon>
        <taxon>Dictyosteliales</taxon>
        <taxon>Dictyosteliaceae</taxon>
        <taxon>Dictyostelium</taxon>
    </lineage>
</organism>
<evidence type="ECO:0000313" key="5">
    <source>
        <dbReference type="Proteomes" id="UP000001064"/>
    </source>
</evidence>
<dbReference type="SUPFAM" id="SSF53098">
    <property type="entry name" value="Ribonuclease H-like"/>
    <property type="match status" value="1"/>
</dbReference>
<evidence type="ECO:0000256" key="2">
    <source>
        <dbReference type="ARBA" id="ARBA00022801"/>
    </source>
</evidence>
<dbReference type="eggNOG" id="KOG2249">
    <property type="taxonomic scope" value="Eukaryota"/>
</dbReference>
<dbReference type="FunFam" id="3.30.420.10:FF:000376">
    <property type="match status" value="1"/>
</dbReference>
<dbReference type="GO" id="GO:0004527">
    <property type="term" value="F:exonuclease activity"/>
    <property type="evidence" value="ECO:0000318"/>
    <property type="project" value="GO_Central"/>
</dbReference>
<dbReference type="FunCoup" id="F1A595">
    <property type="interactions" value="608"/>
</dbReference>
<dbReference type="PANTHER" id="PTHR12801:SF154">
    <property type="entry name" value="RNA EXONUCLEASE 4"/>
    <property type="match status" value="1"/>
</dbReference>
<dbReference type="GO" id="GO:0031125">
    <property type="term" value="P:rRNA 3'-end processing"/>
    <property type="evidence" value="ECO:0000318"/>
    <property type="project" value="GO_Central"/>
</dbReference>
<keyword evidence="2" id="KW-0378">Hydrolase</keyword>
<sequence>MKKQINNSKKTEVIKPEVTKETVSKTVTKTAPVNSNWNKIKEKIKNKNSAYQKKKETKAKLKSATPYTSTKVEEVITYIKDFDELCNKYEIEPIELNSDLVVPSDKELSKINESSSFFSIDCKIIQIEGTNKSALGKICICNQNGEIVYERISKPMEKIIDCRGKFTGLTKDIVNKQGAEFLEIQKQVEKIIRNKIIIGHDLTYDLKALKLVHKKKLLRDATQFPTFFNPETNSEDSLKSIVKRELLFSPDKWDISGKRDTVLNVILYKKYKKEWEAFINNKFYGNKINNNSK</sequence>
<dbReference type="InterPro" id="IPR012337">
    <property type="entry name" value="RNaseH-like_sf"/>
</dbReference>
<dbReference type="RefSeq" id="XP_003294840.1">
    <property type="nucleotide sequence ID" value="XM_003294792.1"/>
</dbReference>
<dbReference type="InterPro" id="IPR013520">
    <property type="entry name" value="Ribonucl_H"/>
</dbReference>
<evidence type="ECO:0000313" key="4">
    <source>
        <dbReference type="EMBL" id="EGC28635.1"/>
    </source>
</evidence>
<dbReference type="GeneID" id="10510567"/>
<dbReference type="InterPro" id="IPR047021">
    <property type="entry name" value="REXO1/3/4-like"/>
</dbReference>
<name>F1A595_DICPU</name>
<dbReference type="OMA" id="RYKPLCK"/>
<dbReference type="SMART" id="SM00479">
    <property type="entry name" value="EXOIII"/>
    <property type="match status" value="1"/>
</dbReference>
<proteinExistence type="predicted"/>
<dbReference type="STRING" id="5786.F1A595"/>
<keyword evidence="1" id="KW-0540">Nuclease</keyword>
<dbReference type="KEGG" id="dpp:DICPUDRAFT_159911"/>
<dbReference type="InParanoid" id="F1A595"/>
<dbReference type="VEuPathDB" id="AmoebaDB:DICPUDRAFT_159911"/>
<dbReference type="PANTHER" id="PTHR12801">
    <property type="entry name" value="RNA EXONUCLEASE REXO1 / RECO3 FAMILY MEMBER-RELATED"/>
    <property type="match status" value="1"/>
</dbReference>
<keyword evidence="5" id="KW-1185">Reference proteome</keyword>
<reference evidence="5" key="1">
    <citation type="journal article" date="2011" name="Genome Biol.">
        <title>Comparative genomics of the social amoebae Dictyostelium discoideum and Dictyostelium purpureum.</title>
        <authorList>
            <consortium name="US DOE Joint Genome Institute (JGI-PGF)"/>
            <person name="Sucgang R."/>
            <person name="Kuo A."/>
            <person name="Tian X."/>
            <person name="Salerno W."/>
            <person name="Parikh A."/>
            <person name="Feasley C.L."/>
            <person name="Dalin E."/>
            <person name="Tu H."/>
            <person name="Huang E."/>
            <person name="Barry K."/>
            <person name="Lindquist E."/>
            <person name="Shapiro H."/>
            <person name="Bruce D."/>
            <person name="Schmutz J."/>
            <person name="Salamov A."/>
            <person name="Fey P."/>
            <person name="Gaudet P."/>
            <person name="Anjard C."/>
            <person name="Babu M.M."/>
            <person name="Basu S."/>
            <person name="Bushmanova Y."/>
            <person name="van der Wel H."/>
            <person name="Katoh-Kurasawa M."/>
            <person name="Dinh C."/>
            <person name="Coutinho P.M."/>
            <person name="Saito T."/>
            <person name="Elias M."/>
            <person name="Schaap P."/>
            <person name="Kay R.R."/>
            <person name="Henrissat B."/>
            <person name="Eichinger L."/>
            <person name="Rivero F."/>
            <person name="Putnam N.H."/>
            <person name="West C.M."/>
            <person name="Loomis W.F."/>
            <person name="Chisholm R.L."/>
            <person name="Shaulsky G."/>
            <person name="Strassmann J.E."/>
            <person name="Queller D.C."/>
            <person name="Kuspa A."/>
            <person name="Grigoriev I.V."/>
        </authorList>
    </citation>
    <scope>NUCLEOTIDE SEQUENCE [LARGE SCALE GENOMIC DNA]</scope>
    <source>
        <strain evidence="5">QSDP1</strain>
    </source>
</reference>
<dbReference type="InterPro" id="IPR036397">
    <property type="entry name" value="RNaseH_sf"/>
</dbReference>
<protein>
    <recommendedName>
        <fullName evidence="3">Exonuclease domain-containing protein</fullName>
    </recommendedName>
</protein>